<keyword evidence="1" id="KW-1133">Transmembrane helix</keyword>
<accession>A0A1H9LSM0</accession>
<evidence type="ECO:0000259" key="2">
    <source>
        <dbReference type="Pfam" id="PF07670"/>
    </source>
</evidence>
<feature type="transmembrane region" description="Helical" evidence="1">
    <location>
        <begin position="119"/>
        <end position="145"/>
    </location>
</feature>
<name>A0A1H9LSM0_9BACI</name>
<reference evidence="3 4" key="1">
    <citation type="submission" date="2016-10" db="EMBL/GenBank/DDBJ databases">
        <authorList>
            <person name="de Groot N.N."/>
        </authorList>
    </citation>
    <scope>NUCLEOTIDE SEQUENCE [LARGE SCALE GENOMIC DNA]</scope>
    <source>
        <strain evidence="3 4">CGMCC 1.7727</strain>
    </source>
</reference>
<dbReference type="EMBL" id="FOGL01000001">
    <property type="protein sequence ID" value="SER14426.1"/>
    <property type="molecule type" value="Genomic_DNA"/>
</dbReference>
<keyword evidence="1" id="KW-0812">Transmembrane</keyword>
<protein>
    <submittedName>
        <fullName evidence="3">Spore maturation protein A</fullName>
    </submittedName>
</protein>
<gene>
    <name evidence="3" type="ORF">SAMN04487944_101386</name>
</gene>
<evidence type="ECO:0000313" key="3">
    <source>
        <dbReference type="EMBL" id="SER14426.1"/>
    </source>
</evidence>
<feature type="domain" description="Nucleoside transporter/FeoB GTPase Gate" evidence="2">
    <location>
        <begin position="35"/>
        <end position="145"/>
    </location>
</feature>
<feature type="transmembrane region" description="Helical" evidence="1">
    <location>
        <begin position="157"/>
        <end position="175"/>
    </location>
</feature>
<keyword evidence="1" id="KW-0472">Membrane</keyword>
<dbReference type="Proteomes" id="UP000199687">
    <property type="component" value="Unassembled WGS sequence"/>
</dbReference>
<organism evidence="3 4">
    <name type="scientific">Gracilibacillus ureilyticus</name>
    <dbReference type="NCBI Taxonomy" id="531814"/>
    <lineage>
        <taxon>Bacteria</taxon>
        <taxon>Bacillati</taxon>
        <taxon>Bacillota</taxon>
        <taxon>Bacilli</taxon>
        <taxon>Bacillales</taxon>
        <taxon>Bacillaceae</taxon>
        <taxon>Gracilibacillus</taxon>
    </lineage>
</organism>
<keyword evidence="4" id="KW-1185">Reference proteome</keyword>
<evidence type="ECO:0000256" key="1">
    <source>
        <dbReference type="SAM" id="Phobius"/>
    </source>
</evidence>
<dbReference type="AlphaFoldDB" id="A0A1H9LSM0"/>
<feature type="transmembrane region" description="Helical" evidence="1">
    <location>
        <begin position="29"/>
        <end position="50"/>
    </location>
</feature>
<evidence type="ECO:0000313" key="4">
    <source>
        <dbReference type="Proteomes" id="UP000199687"/>
    </source>
</evidence>
<dbReference type="InterPro" id="IPR011642">
    <property type="entry name" value="Gate_dom"/>
</dbReference>
<proteinExistence type="predicted"/>
<sequence length="188" mass="20367">MACTGIIYAMLNGTMDKVNEAVFKGANDAITLVIALTSVLVFWLGMMRIAEKAGILRGLSRLFKPVVSKIFPEIPPDHPAMGYILANFSANLFGLGNAATPMGIKAMEEMKKLNNSATYASNSMITFLVINTSSITLVPTQIIAIRMQYGSQAPTEIVGTTLIATVVTTVSALLIDQFLRKRRELHSL</sequence>
<dbReference type="STRING" id="531814.SAMN04487944_101386"/>
<dbReference type="Pfam" id="PF07670">
    <property type="entry name" value="Gate"/>
    <property type="match status" value="1"/>
</dbReference>